<evidence type="ECO:0000313" key="6">
    <source>
        <dbReference type="EMBL" id="POM77513.1"/>
    </source>
</evidence>
<dbReference type="PANTHER" id="PTHR46321:SF1">
    <property type="entry name" value="KIF-BINDING PROTEIN"/>
    <property type="match status" value="1"/>
</dbReference>
<organism evidence="6 7">
    <name type="scientific">Phytophthora palmivora</name>
    <dbReference type="NCBI Taxonomy" id="4796"/>
    <lineage>
        <taxon>Eukaryota</taxon>
        <taxon>Sar</taxon>
        <taxon>Stramenopiles</taxon>
        <taxon>Oomycota</taxon>
        <taxon>Peronosporomycetes</taxon>
        <taxon>Peronosporales</taxon>
        <taxon>Peronosporaceae</taxon>
        <taxon>Phytophthora</taxon>
    </lineage>
</organism>
<gene>
    <name evidence="6" type="ORF">PHPALM_5092</name>
</gene>
<dbReference type="Proteomes" id="UP000237271">
    <property type="component" value="Unassembled WGS sequence"/>
</dbReference>
<keyword evidence="7" id="KW-1185">Reference proteome</keyword>
<comment type="caution">
    <text evidence="6">The sequence shown here is derived from an EMBL/GenBank/DDBJ whole genome shotgun (WGS) entry which is preliminary data.</text>
</comment>
<keyword evidence="4" id="KW-0963">Cytoplasm</keyword>
<comment type="similarity">
    <text evidence="2">Belongs to the KIF-binding protein family.</text>
</comment>
<dbReference type="InterPro" id="IPR022083">
    <property type="entry name" value="KBP"/>
</dbReference>
<name>A0A2P4YIA9_9STRA</name>
<keyword evidence="5" id="KW-0206">Cytoskeleton</keyword>
<dbReference type="AlphaFoldDB" id="A0A2P4YIA9"/>
<evidence type="ECO:0000256" key="2">
    <source>
        <dbReference type="ARBA" id="ARBA00010305"/>
    </source>
</evidence>
<dbReference type="EMBL" id="NCKW01002540">
    <property type="protein sequence ID" value="POM77513.1"/>
    <property type="molecule type" value="Genomic_DNA"/>
</dbReference>
<evidence type="ECO:0000256" key="3">
    <source>
        <dbReference type="ARBA" id="ARBA00016840"/>
    </source>
</evidence>
<evidence type="ECO:0000256" key="4">
    <source>
        <dbReference type="ARBA" id="ARBA00022490"/>
    </source>
</evidence>
<evidence type="ECO:0000256" key="5">
    <source>
        <dbReference type="ARBA" id="ARBA00023212"/>
    </source>
</evidence>
<sequence>MSDLPEDFHAILRRLETIAVQECPETTPYAAQYQVIEILQKLRTTALAPAEKAVAAAKLGATYLAVEEPHNAQPALEEAGSFFFPELVKFTTEITSDDGSESQLEANEATKLLKEMPQVEVKNEHEEFLVDVVVMLNQLGVLWSNRSRLLRALCYLSAGQKLCEKYEKDDALTAAQTHSHFYLAQVYGSLGMADESARFCLSTLELQLLQCVHDAEKRDTHRFAGAQEWVKNALKLVEFYLDTDNPRDAATCLKASEYMLLHHGAETEEEKEDEEYQLQMAEIYSTWSRLHVTTLRLAGMRKEGFDIEEIDPVLPRPSSMEATLAKLSENQEVKAESFGMVFVAASCVNTFDQARDVFKMGLRACTRAREVFVLDGFVTQHRRRLALLTPLLGDTLNERAFTDLLQELYFECAEINADVFELKQSKEAGEKAMTYEIKAIQCYQQFLLLYYPSSEICLPSDTTKTVGYWRQSLAYHEAITELVRKYEMKYQGAQGKELRHSFQMELNICGEMAELLPEKINQLVYNGKAL</sequence>
<accession>A0A2P4YIA9</accession>
<evidence type="ECO:0000313" key="7">
    <source>
        <dbReference type="Proteomes" id="UP000237271"/>
    </source>
</evidence>
<comment type="subcellular location">
    <subcellularLocation>
        <location evidence="1">Cytoplasm</location>
        <location evidence="1">Cytoskeleton</location>
    </subcellularLocation>
</comment>
<dbReference type="OrthoDB" id="409897at2759"/>
<dbReference type="Pfam" id="PF12309">
    <property type="entry name" value="KBP_C"/>
    <property type="match status" value="1"/>
</dbReference>
<protein>
    <recommendedName>
        <fullName evidence="3">KIF-binding protein</fullName>
    </recommendedName>
</protein>
<reference evidence="6 7" key="1">
    <citation type="journal article" date="2017" name="Genome Biol. Evol.">
        <title>Phytophthora megakarya and P. palmivora, closely related causal agents of cacao black pod rot, underwent increases in genome sizes and gene numbers by different mechanisms.</title>
        <authorList>
            <person name="Ali S.S."/>
            <person name="Shao J."/>
            <person name="Lary D.J."/>
            <person name="Kronmiller B."/>
            <person name="Shen D."/>
            <person name="Strem M.D."/>
            <person name="Amoako-Attah I."/>
            <person name="Akrofi A.Y."/>
            <person name="Begoude B.A."/>
            <person name="Ten Hoopen G.M."/>
            <person name="Coulibaly K."/>
            <person name="Kebe B.I."/>
            <person name="Melnick R.L."/>
            <person name="Guiltinan M.J."/>
            <person name="Tyler B.M."/>
            <person name="Meinhardt L.W."/>
            <person name="Bailey B.A."/>
        </authorList>
    </citation>
    <scope>NUCLEOTIDE SEQUENCE [LARGE SCALE GENOMIC DNA]</scope>
    <source>
        <strain evidence="7">sbr112.9</strain>
    </source>
</reference>
<dbReference type="PANTHER" id="PTHR46321">
    <property type="entry name" value="KIF1-BINDING PROTEIN"/>
    <property type="match status" value="1"/>
</dbReference>
<dbReference type="GO" id="GO:0005856">
    <property type="term" value="C:cytoskeleton"/>
    <property type="evidence" value="ECO:0007669"/>
    <property type="project" value="UniProtKB-SubCell"/>
</dbReference>
<evidence type="ECO:0000256" key="1">
    <source>
        <dbReference type="ARBA" id="ARBA00004245"/>
    </source>
</evidence>
<proteinExistence type="inferred from homology"/>